<dbReference type="AlphaFoldDB" id="A0A0P6YDE4"/>
<sequence>MGKKSKIGTCVYCGETRELTREHVVPRCLFAGNKPNNPVIVPVCFNCNNKKSQSDDYLRDYLVLDRTSRQSPTAIVIQNTTFLRSARKNKSQLARDAKNNGKWISTIPQSESLFLAENLYEFPVDEKRLFTTLSMIVRGLYAYLFKTHLAIDSRFDIHRINDIHRSDMWNGFQSLGASGPYSVGLGVFHCLVAANEENIQETCWLLAFYRSIIFEAQTNSSLEIVATA</sequence>
<reference evidence="1 2" key="1">
    <citation type="submission" date="2015-07" db="EMBL/GenBank/DDBJ databases">
        <title>Whole genome sequence of Herpetosiphon geysericola DSM 7119.</title>
        <authorList>
            <person name="Hemp J."/>
            <person name="Ward L.M."/>
            <person name="Pace L.A."/>
            <person name="Fischer W.W."/>
        </authorList>
    </citation>
    <scope>NUCLEOTIDE SEQUENCE [LARGE SCALE GENOMIC DNA]</scope>
    <source>
        <strain evidence="1 2">DSM 7119</strain>
    </source>
</reference>
<protein>
    <recommendedName>
        <fullName evidence="3">HNH endonuclease 5 domain-containing protein</fullName>
    </recommendedName>
</protein>
<gene>
    <name evidence="1" type="ORF">SE18_25920</name>
</gene>
<organism evidence="1 2">
    <name type="scientific">Herpetosiphon geysericola</name>
    <dbReference type="NCBI Taxonomy" id="70996"/>
    <lineage>
        <taxon>Bacteria</taxon>
        <taxon>Bacillati</taxon>
        <taxon>Chloroflexota</taxon>
        <taxon>Chloroflexia</taxon>
        <taxon>Herpetosiphonales</taxon>
        <taxon>Herpetosiphonaceae</taxon>
        <taxon>Herpetosiphon</taxon>
    </lineage>
</organism>
<accession>A0A0P6YDE4</accession>
<dbReference type="Proteomes" id="UP000050277">
    <property type="component" value="Unassembled WGS sequence"/>
</dbReference>
<dbReference type="CDD" id="cd00085">
    <property type="entry name" value="HNHc"/>
    <property type="match status" value="1"/>
</dbReference>
<comment type="caution">
    <text evidence="1">The sequence shown here is derived from an EMBL/GenBank/DDBJ whole genome shotgun (WGS) entry which is preliminary data.</text>
</comment>
<evidence type="ECO:0000313" key="1">
    <source>
        <dbReference type="EMBL" id="KPL80021.1"/>
    </source>
</evidence>
<evidence type="ECO:0008006" key="3">
    <source>
        <dbReference type="Google" id="ProtNLM"/>
    </source>
</evidence>
<dbReference type="Gene3D" id="1.10.30.50">
    <property type="match status" value="1"/>
</dbReference>
<dbReference type="InterPro" id="IPR003615">
    <property type="entry name" value="HNH_nuc"/>
</dbReference>
<name>A0A0P6YDE4_9CHLR</name>
<proteinExistence type="predicted"/>
<evidence type="ECO:0000313" key="2">
    <source>
        <dbReference type="Proteomes" id="UP000050277"/>
    </source>
</evidence>
<dbReference type="EMBL" id="LGKP01000042">
    <property type="protein sequence ID" value="KPL80021.1"/>
    <property type="molecule type" value="Genomic_DNA"/>
</dbReference>
<keyword evidence="2" id="KW-1185">Reference proteome</keyword>